<keyword evidence="1" id="KW-0732">Signal</keyword>
<protein>
    <submittedName>
        <fullName evidence="2">Uncharacterized protein</fullName>
    </submittedName>
</protein>
<accession>A0AAC9AQ82</accession>
<evidence type="ECO:0000313" key="2">
    <source>
        <dbReference type="EMBL" id="AMS39809.1"/>
    </source>
</evidence>
<evidence type="ECO:0000313" key="3">
    <source>
        <dbReference type="Proteomes" id="UP000075755"/>
    </source>
</evidence>
<gene>
    <name evidence="2" type="ORF">AA2016_0871</name>
</gene>
<evidence type="ECO:0000256" key="1">
    <source>
        <dbReference type="SAM" id="SignalP"/>
    </source>
</evidence>
<feature type="chain" id="PRO_5042028569" evidence="1">
    <location>
        <begin position="35"/>
        <end position="112"/>
    </location>
</feature>
<sequence length="112" mass="12929">MFRAENVLVAKMARSKRALMVAGILLAGAMQAHAIDLPGQPDQNQLAREGRINELQILQSRQGRADFQAEQQRLREQDRQIVIPQMQRPEVRVMKSNCQIELYGNIYRRVCR</sequence>
<name>A0AAC9AQ82_AMIAI</name>
<dbReference type="EMBL" id="CP015005">
    <property type="protein sequence ID" value="AMS39809.1"/>
    <property type="molecule type" value="Genomic_DNA"/>
</dbReference>
<proteinExistence type="predicted"/>
<organism evidence="2 3">
    <name type="scientific">Aminobacter aminovorans</name>
    <name type="common">Chelatobacter heintzii</name>
    <dbReference type="NCBI Taxonomy" id="83263"/>
    <lineage>
        <taxon>Bacteria</taxon>
        <taxon>Pseudomonadati</taxon>
        <taxon>Pseudomonadota</taxon>
        <taxon>Alphaproteobacteria</taxon>
        <taxon>Hyphomicrobiales</taxon>
        <taxon>Phyllobacteriaceae</taxon>
        <taxon>Aminobacter</taxon>
    </lineage>
</organism>
<reference evidence="2 3" key="1">
    <citation type="submission" date="2016-03" db="EMBL/GenBank/DDBJ databases">
        <title>Complete genome of Aminobacter aminovorans KCTC 2477.</title>
        <authorList>
            <person name="Kim K.M."/>
        </authorList>
    </citation>
    <scope>NUCLEOTIDE SEQUENCE [LARGE SCALE GENOMIC DNA]</scope>
    <source>
        <strain evidence="2 3">KCTC 2477</strain>
    </source>
</reference>
<dbReference type="KEGG" id="aak:AA2016_0871"/>
<feature type="signal peptide" evidence="1">
    <location>
        <begin position="1"/>
        <end position="34"/>
    </location>
</feature>
<dbReference type="AlphaFoldDB" id="A0AAC9AQ82"/>
<dbReference type="Proteomes" id="UP000075755">
    <property type="component" value="Chromosome"/>
</dbReference>